<keyword evidence="3" id="KW-0479">Metal-binding</keyword>
<dbReference type="OrthoDB" id="654211at2759"/>
<name>A0A8C5X4I8_9PASS</name>
<feature type="domain" description="C2H2-type" evidence="12">
    <location>
        <begin position="11"/>
        <end position="38"/>
    </location>
</feature>
<keyword evidence="8" id="KW-0238">DNA-binding</keyword>
<evidence type="ECO:0000259" key="12">
    <source>
        <dbReference type="PROSITE" id="PS50157"/>
    </source>
</evidence>
<dbReference type="FunFam" id="3.30.160.60:FF:000478">
    <property type="entry name" value="Zinc finger protein 133"/>
    <property type="match status" value="1"/>
</dbReference>
<keyword evidence="5 11" id="KW-0863">Zinc-finger</keyword>
<keyword evidence="6" id="KW-0862">Zinc</keyword>
<dbReference type="GO" id="GO:0005634">
    <property type="term" value="C:nucleus"/>
    <property type="evidence" value="ECO:0007669"/>
    <property type="project" value="UniProtKB-SubCell"/>
</dbReference>
<evidence type="ECO:0000256" key="8">
    <source>
        <dbReference type="ARBA" id="ARBA00023125"/>
    </source>
</evidence>
<feature type="domain" description="C2H2-type" evidence="12">
    <location>
        <begin position="39"/>
        <end position="66"/>
    </location>
</feature>
<evidence type="ECO:0000256" key="5">
    <source>
        <dbReference type="ARBA" id="ARBA00022771"/>
    </source>
</evidence>
<evidence type="ECO:0000256" key="2">
    <source>
        <dbReference type="ARBA" id="ARBA00006991"/>
    </source>
</evidence>
<dbReference type="PROSITE" id="PS50157">
    <property type="entry name" value="ZINC_FINGER_C2H2_2"/>
    <property type="match status" value="2"/>
</dbReference>
<reference evidence="13" key="1">
    <citation type="submission" date="2025-08" db="UniProtKB">
        <authorList>
            <consortium name="Ensembl"/>
        </authorList>
    </citation>
    <scope>IDENTIFICATION</scope>
</reference>
<evidence type="ECO:0000313" key="14">
    <source>
        <dbReference type="Proteomes" id="UP000694560"/>
    </source>
</evidence>
<dbReference type="FunFam" id="3.30.160.60:FF:000609">
    <property type="entry name" value="zinc finger protein 621"/>
    <property type="match status" value="1"/>
</dbReference>
<dbReference type="PANTHER" id="PTHR23226">
    <property type="entry name" value="ZINC FINGER AND SCAN DOMAIN-CONTAINING"/>
    <property type="match status" value="1"/>
</dbReference>
<dbReference type="InterPro" id="IPR013087">
    <property type="entry name" value="Znf_C2H2_type"/>
</dbReference>
<evidence type="ECO:0000256" key="6">
    <source>
        <dbReference type="ARBA" id="ARBA00022833"/>
    </source>
</evidence>
<dbReference type="Gene3D" id="3.30.160.60">
    <property type="entry name" value="Classic Zinc Finger"/>
    <property type="match status" value="2"/>
</dbReference>
<dbReference type="GO" id="GO:0008270">
    <property type="term" value="F:zinc ion binding"/>
    <property type="evidence" value="ECO:0007669"/>
    <property type="project" value="UniProtKB-KW"/>
</dbReference>
<accession>A0A8C5X4I8</accession>
<dbReference type="Proteomes" id="UP000694560">
    <property type="component" value="Unplaced"/>
</dbReference>
<proteinExistence type="inferred from homology"/>
<evidence type="ECO:0000313" key="13">
    <source>
        <dbReference type="Ensembl" id="ENSMCSP00000010039.1"/>
    </source>
</evidence>
<dbReference type="AlphaFoldDB" id="A0A8C5X4I8"/>
<comment type="similarity">
    <text evidence="2">Belongs to the krueppel C2H2-type zinc-finger protein family.</text>
</comment>
<keyword evidence="14" id="KW-1185">Reference proteome</keyword>
<evidence type="ECO:0000256" key="7">
    <source>
        <dbReference type="ARBA" id="ARBA00023015"/>
    </source>
</evidence>
<keyword evidence="4" id="KW-0677">Repeat</keyword>
<evidence type="ECO:0000256" key="1">
    <source>
        <dbReference type="ARBA" id="ARBA00004123"/>
    </source>
</evidence>
<keyword evidence="9" id="KW-0804">Transcription</keyword>
<organism evidence="13 14">
    <name type="scientific">Malurus cyaneus samueli</name>
    <dbReference type="NCBI Taxonomy" id="2593467"/>
    <lineage>
        <taxon>Eukaryota</taxon>
        <taxon>Metazoa</taxon>
        <taxon>Chordata</taxon>
        <taxon>Craniata</taxon>
        <taxon>Vertebrata</taxon>
        <taxon>Euteleostomi</taxon>
        <taxon>Archelosauria</taxon>
        <taxon>Archosauria</taxon>
        <taxon>Dinosauria</taxon>
        <taxon>Saurischia</taxon>
        <taxon>Theropoda</taxon>
        <taxon>Coelurosauria</taxon>
        <taxon>Aves</taxon>
        <taxon>Neognathae</taxon>
        <taxon>Neoaves</taxon>
        <taxon>Telluraves</taxon>
        <taxon>Australaves</taxon>
        <taxon>Passeriformes</taxon>
        <taxon>Meliphagoidea</taxon>
        <taxon>Maluridae</taxon>
        <taxon>Malurus</taxon>
    </lineage>
</organism>
<dbReference type="Pfam" id="PF00096">
    <property type="entry name" value="zf-C2H2"/>
    <property type="match status" value="2"/>
</dbReference>
<dbReference type="GO" id="GO:0000981">
    <property type="term" value="F:DNA-binding transcription factor activity, RNA polymerase II-specific"/>
    <property type="evidence" value="ECO:0007669"/>
    <property type="project" value="TreeGrafter"/>
</dbReference>
<dbReference type="GO" id="GO:0000978">
    <property type="term" value="F:RNA polymerase II cis-regulatory region sequence-specific DNA binding"/>
    <property type="evidence" value="ECO:0007669"/>
    <property type="project" value="TreeGrafter"/>
</dbReference>
<keyword evidence="7" id="KW-0805">Transcription regulation</keyword>
<dbReference type="SUPFAM" id="SSF57667">
    <property type="entry name" value="beta-beta-alpha zinc fingers"/>
    <property type="match status" value="1"/>
</dbReference>
<dbReference type="InterPro" id="IPR036236">
    <property type="entry name" value="Znf_C2H2_sf"/>
</dbReference>
<evidence type="ECO:0000256" key="9">
    <source>
        <dbReference type="ARBA" id="ARBA00023163"/>
    </source>
</evidence>
<evidence type="ECO:0000256" key="4">
    <source>
        <dbReference type="ARBA" id="ARBA00022737"/>
    </source>
</evidence>
<sequence>GRVPRFSGPSTLCSECGKRFPASSDLPRHQRIHTEERPFRCPNCGKSFKCNSHLVTHQCIHTGESVLAIAKQHCPSDIPSLSKGWEWIISWEGT</sequence>
<dbReference type="PANTHER" id="PTHR23226:SF416">
    <property type="entry name" value="FI01424P"/>
    <property type="match status" value="1"/>
</dbReference>
<evidence type="ECO:0000256" key="10">
    <source>
        <dbReference type="ARBA" id="ARBA00023242"/>
    </source>
</evidence>
<keyword evidence="10" id="KW-0539">Nucleus</keyword>
<comment type="subcellular location">
    <subcellularLocation>
        <location evidence="1">Nucleus</location>
    </subcellularLocation>
</comment>
<dbReference type="Ensembl" id="ENSMCST00000010293.1">
    <property type="protein sequence ID" value="ENSMCSP00000010039.1"/>
    <property type="gene ID" value="ENSMCSG00000007102.1"/>
</dbReference>
<evidence type="ECO:0000256" key="11">
    <source>
        <dbReference type="PROSITE-ProRule" id="PRU00042"/>
    </source>
</evidence>
<protein>
    <recommendedName>
        <fullName evidence="12">C2H2-type domain-containing protein</fullName>
    </recommendedName>
</protein>
<evidence type="ECO:0000256" key="3">
    <source>
        <dbReference type="ARBA" id="ARBA00022723"/>
    </source>
</evidence>
<dbReference type="PROSITE" id="PS00028">
    <property type="entry name" value="ZINC_FINGER_C2H2_1"/>
    <property type="match status" value="2"/>
</dbReference>
<reference evidence="13" key="2">
    <citation type="submission" date="2025-09" db="UniProtKB">
        <authorList>
            <consortium name="Ensembl"/>
        </authorList>
    </citation>
    <scope>IDENTIFICATION</scope>
</reference>
<dbReference type="SMART" id="SM00355">
    <property type="entry name" value="ZnF_C2H2"/>
    <property type="match status" value="2"/>
</dbReference>